<sequence length="159" mass="17524">MADQNDKKSIFITYANISLWGGTLEGVVNTAEKFYSLKTVSPIKLGEVKIGNVNIGNEVKNANLGLEKLAVNFVVEHKADSAVKADDPKNNDDYTKMIFALSTEQGTTAVDEIKKGGFFGDNFTINSVKVGYLSYGSKEEKQSKEFVAWMNDNVKKLDK</sequence>
<dbReference type="Proteomes" id="UP000281741">
    <property type="component" value="Chromosome"/>
</dbReference>
<gene>
    <name evidence="1" type="ORF">EG349_04290</name>
    <name evidence="2" type="ORF">EG353_02310</name>
</gene>
<name>A0AAD0YB78_9FLAO</name>
<evidence type="ECO:0000313" key="2">
    <source>
        <dbReference type="EMBL" id="AZA94463.1"/>
    </source>
</evidence>
<protein>
    <submittedName>
        <fullName evidence="1">Uncharacterized protein</fullName>
    </submittedName>
</protein>
<evidence type="ECO:0000313" key="3">
    <source>
        <dbReference type="Proteomes" id="UP000274073"/>
    </source>
</evidence>
<keyword evidence="4" id="KW-1185">Reference proteome</keyword>
<dbReference type="Proteomes" id="UP000274073">
    <property type="component" value="Chromosome"/>
</dbReference>
<organism evidence="1 3">
    <name type="scientific">Chryseobacterium shandongense</name>
    <dbReference type="NCBI Taxonomy" id="1493872"/>
    <lineage>
        <taxon>Bacteria</taxon>
        <taxon>Pseudomonadati</taxon>
        <taxon>Bacteroidota</taxon>
        <taxon>Flavobacteriia</taxon>
        <taxon>Flavobacteriales</taxon>
        <taxon>Weeksellaceae</taxon>
        <taxon>Chryseobacterium group</taxon>
        <taxon>Chryseobacterium</taxon>
    </lineage>
</organism>
<dbReference type="AlphaFoldDB" id="A0AAD0YB78"/>
<dbReference type="RefSeq" id="WP_123853783.1">
    <property type="nucleotide sequence ID" value="NZ_CP033912.1"/>
</dbReference>
<evidence type="ECO:0000313" key="1">
    <source>
        <dbReference type="EMBL" id="AZA86055.1"/>
    </source>
</evidence>
<dbReference type="EMBL" id="CP033915">
    <property type="protein sequence ID" value="AZA86055.1"/>
    <property type="molecule type" value="Genomic_DNA"/>
</dbReference>
<proteinExistence type="predicted"/>
<reference evidence="3 4" key="1">
    <citation type="submission" date="2018-11" db="EMBL/GenBank/DDBJ databases">
        <title>Proposal to divide the Flavobacteriaceae and reorganize its genera based on Amino Acid Identity values calculated from whole genome sequences.</title>
        <authorList>
            <person name="Nicholson A.C."/>
            <person name="Gulvik C.A."/>
            <person name="Whitney A.M."/>
            <person name="Humrighouse B.W."/>
            <person name="Bell M."/>
            <person name="Holmes B."/>
            <person name="Steigerwalt A.G."/>
            <person name="Villarma A."/>
            <person name="Sheth M."/>
            <person name="Batra D."/>
            <person name="Pryor J."/>
            <person name="Bernardet J.-F."/>
            <person name="Hugo C."/>
            <person name="Kampfer P."/>
            <person name="Newman J."/>
            <person name="McQuiston J.R."/>
        </authorList>
    </citation>
    <scope>NUCLEOTIDE SEQUENCE [LARGE SCALE GENOMIC DNA]</scope>
    <source>
        <strain evidence="1 3">G0207</strain>
        <strain evidence="2 4">H5143</strain>
    </source>
</reference>
<accession>A0AAD0YB78</accession>
<dbReference type="EMBL" id="CP033912">
    <property type="protein sequence ID" value="AZA94463.1"/>
    <property type="molecule type" value="Genomic_DNA"/>
</dbReference>
<evidence type="ECO:0000313" key="4">
    <source>
        <dbReference type="Proteomes" id="UP000281741"/>
    </source>
</evidence>